<dbReference type="InterPro" id="IPR029044">
    <property type="entry name" value="Nucleotide-diphossugar_trans"/>
</dbReference>
<comment type="similarity">
    <text evidence="3">Belongs to the glycosyltransferase 6 family.</text>
</comment>
<dbReference type="GO" id="GO:0031982">
    <property type="term" value="C:vesicle"/>
    <property type="evidence" value="ECO:0007669"/>
    <property type="project" value="TreeGrafter"/>
</dbReference>
<protein>
    <recommendedName>
        <fullName evidence="13">Glycosyltransferase 6 domain-containing protein 1</fullName>
    </recommendedName>
</protein>
<organism evidence="11 12">
    <name type="scientific">Mus spicilegus</name>
    <name type="common">Mound-building mouse</name>
    <dbReference type="NCBI Taxonomy" id="10103"/>
    <lineage>
        <taxon>Eukaryota</taxon>
        <taxon>Metazoa</taxon>
        <taxon>Chordata</taxon>
        <taxon>Craniata</taxon>
        <taxon>Vertebrata</taxon>
        <taxon>Euteleostomi</taxon>
        <taxon>Mammalia</taxon>
        <taxon>Eutheria</taxon>
        <taxon>Euarchontoglires</taxon>
        <taxon>Glires</taxon>
        <taxon>Rodentia</taxon>
        <taxon>Myomorpha</taxon>
        <taxon>Muroidea</taxon>
        <taxon>Muridae</taxon>
        <taxon>Murinae</taxon>
        <taxon>Mus</taxon>
        <taxon>Mus</taxon>
    </lineage>
</organism>
<feature type="transmembrane region" description="Helical" evidence="10">
    <location>
        <begin position="119"/>
        <end position="137"/>
    </location>
</feature>
<keyword evidence="12" id="KW-1185">Reference proteome</keyword>
<keyword evidence="6 10" id="KW-0812">Transmembrane</keyword>
<evidence type="ECO:0000256" key="10">
    <source>
        <dbReference type="SAM" id="Phobius"/>
    </source>
</evidence>
<evidence type="ECO:0000313" key="12">
    <source>
        <dbReference type="Proteomes" id="UP000694415"/>
    </source>
</evidence>
<dbReference type="Proteomes" id="UP000694415">
    <property type="component" value="Unplaced"/>
</dbReference>
<name>A0A8C6HCF5_MUSSI</name>
<comment type="cofactor">
    <cofactor evidence="1">
        <name>Mn(2+)</name>
        <dbReference type="ChEBI" id="CHEBI:29035"/>
    </cofactor>
</comment>
<reference evidence="11" key="1">
    <citation type="submission" date="2025-08" db="UniProtKB">
        <authorList>
            <consortium name="Ensembl"/>
        </authorList>
    </citation>
    <scope>IDENTIFICATION</scope>
</reference>
<keyword evidence="4" id="KW-0328">Glycosyltransferase</keyword>
<dbReference type="AlphaFoldDB" id="A0A8C6HCF5"/>
<evidence type="ECO:0000256" key="1">
    <source>
        <dbReference type="ARBA" id="ARBA00001936"/>
    </source>
</evidence>
<dbReference type="GeneTree" id="ENSGT00950000182858"/>
<dbReference type="GO" id="GO:0005975">
    <property type="term" value="P:carbohydrate metabolic process"/>
    <property type="evidence" value="ECO:0007669"/>
    <property type="project" value="InterPro"/>
</dbReference>
<evidence type="ECO:0000256" key="2">
    <source>
        <dbReference type="ARBA" id="ARBA00004606"/>
    </source>
</evidence>
<keyword evidence="9 10" id="KW-0472">Membrane</keyword>
<dbReference type="Gene3D" id="3.90.550.10">
    <property type="entry name" value="Spore Coat Polysaccharide Biosynthesis Protein SpsA, Chain A"/>
    <property type="match status" value="2"/>
</dbReference>
<feature type="transmembrane region" description="Helical" evidence="10">
    <location>
        <begin position="37"/>
        <end position="55"/>
    </location>
</feature>
<dbReference type="PANTHER" id="PTHR10462:SF46">
    <property type="entry name" value="N-ACETYLLACTOSAMINIDE ALPHA-1,3-GALACTOSYLTRANSFERASE-LIKE 1"/>
    <property type="match status" value="1"/>
</dbReference>
<evidence type="ECO:0000256" key="9">
    <source>
        <dbReference type="ARBA" id="ARBA00023136"/>
    </source>
</evidence>
<evidence type="ECO:0000256" key="5">
    <source>
        <dbReference type="ARBA" id="ARBA00022679"/>
    </source>
</evidence>
<evidence type="ECO:0000256" key="6">
    <source>
        <dbReference type="ARBA" id="ARBA00022692"/>
    </source>
</evidence>
<sequence>MDSTHMGMRATNWSAPIVWTNTYNELVLANYYKKHPVTVGLIVFAVGRYLLYYLGRFLESADRFFMVNQKVIIYIMLDDFSYMPWVDLSRHRTLKIFKIKQERRWQDISMEGMQYKKEALLLMLFAVLLALTQRYSYSRKRPDVIATTGWLAPVLWEGTYNREVLEQYYKRLNITIGLAVFATGNFSKEPLRRFIKSADKYFMVGYNVIFYILADSMYNLPYFELGPLRTLKTWRLFEEEMCQDCNLRNMNNMHSKIIQCIQYEVNFLFVMAVNQTFKNNFGVETLGKSVAQLHAWWYFKKPRDFPYERRTKSAAFIPFEKGDFYYHRAIVGGTPLNVLNLIEQYIKGITDDSTNKLVSTFESHLNKYFFINKPARVLSPEYNWDPRFKTPPEIKHIKIAWKP</sequence>
<dbReference type="GO" id="GO:0016758">
    <property type="term" value="F:hexosyltransferase activity"/>
    <property type="evidence" value="ECO:0007669"/>
    <property type="project" value="InterPro"/>
</dbReference>
<evidence type="ECO:0000256" key="3">
    <source>
        <dbReference type="ARBA" id="ARBA00010413"/>
    </source>
</evidence>
<comment type="subcellular location">
    <subcellularLocation>
        <location evidence="2">Membrane</location>
        <topology evidence="2">Single-pass type II membrane protein</topology>
    </subcellularLocation>
</comment>
<evidence type="ECO:0000256" key="7">
    <source>
        <dbReference type="ARBA" id="ARBA00022968"/>
    </source>
</evidence>
<accession>A0A8C6HCF5</accession>
<keyword evidence="5" id="KW-0808">Transferase</keyword>
<dbReference type="Pfam" id="PF03414">
    <property type="entry name" value="Glyco_transf_6"/>
    <property type="match status" value="2"/>
</dbReference>
<evidence type="ECO:0000313" key="11">
    <source>
        <dbReference type="Ensembl" id="ENSMSIP00000019184.1"/>
    </source>
</evidence>
<keyword evidence="7" id="KW-0735">Signal-anchor</keyword>
<proteinExistence type="inferred from homology"/>
<reference evidence="11" key="2">
    <citation type="submission" date="2025-09" db="UniProtKB">
        <authorList>
            <consortium name="Ensembl"/>
        </authorList>
    </citation>
    <scope>IDENTIFICATION</scope>
</reference>
<dbReference type="InterPro" id="IPR005076">
    <property type="entry name" value="Glyco_trans_6"/>
</dbReference>
<evidence type="ECO:0000256" key="4">
    <source>
        <dbReference type="ARBA" id="ARBA00022676"/>
    </source>
</evidence>
<keyword evidence="8 10" id="KW-1133">Transmembrane helix</keyword>
<dbReference type="FunFam" id="3.90.550.10:FF:000022">
    <property type="entry name" value="Histo-blood group ABO system transferase"/>
    <property type="match status" value="1"/>
</dbReference>
<dbReference type="SUPFAM" id="SSF53448">
    <property type="entry name" value="Nucleotide-diphospho-sugar transferases"/>
    <property type="match status" value="2"/>
</dbReference>
<dbReference type="Ensembl" id="ENSMSIT00000024226.1">
    <property type="protein sequence ID" value="ENSMSIP00000019184.1"/>
    <property type="gene ID" value="ENSMSIG00000016329.1"/>
</dbReference>
<evidence type="ECO:0000256" key="8">
    <source>
        <dbReference type="ARBA" id="ARBA00022989"/>
    </source>
</evidence>
<evidence type="ECO:0008006" key="13">
    <source>
        <dbReference type="Google" id="ProtNLM"/>
    </source>
</evidence>
<dbReference type="GO" id="GO:0005794">
    <property type="term" value="C:Golgi apparatus"/>
    <property type="evidence" value="ECO:0007669"/>
    <property type="project" value="TreeGrafter"/>
</dbReference>
<dbReference type="GO" id="GO:0016020">
    <property type="term" value="C:membrane"/>
    <property type="evidence" value="ECO:0007669"/>
    <property type="project" value="UniProtKB-SubCell"/>
</dbReference>
<dbReference type="PANTHER" id="PTHR10462">
    <property type="entry name" value="GLYCOSYLTRANSFERASE-RELATED"/>
    <property type="match status" value="1"/>
</dbReference>